<dbReference type="PIRSF" id="PIRSF001549">
    <property type="entry name" value="His-tRNA_synth"/>
    <property type="match status" value="1"/>
</dbReference>
<keyword evidence="7 9" id="KW-0030">Aminoacyl-tRNA synthetase</keyword>
<feature type="binding site" evidence="10">
    <location>
        <position position="122"/>
    </location>
    <ligand>
        <name>L-histidine</name>
        <dbReference type="ChEBI" id="CHEBI:57595"/>
    </ligand>
</feature>
<dbReference type="InterPro" id="IPR004516">
    <property type="entry name" value="HisRS/HisZ"/>
</dbReference>
<keyword evidence="6 9" id="KW-0648">Protein biosynthesis</keyword>
<dbReference type="InterPro" id="IPR033656">
    <property type="entry name" value="HisRS_anticodon"/>
</dbReference>
<evidence type="ECO:0000259" key="11">
    <source>
        <dbReference type="PROSITE" id="PS50862"/>
    </source>
</evidence>
<feature type="binding site" evidence="10">
    <location>
        <begin position="277"/>
        <end position="278"/>
    </location>
    <ligand>
        <name>L-histidine</name>
        <dbReference type="ChEBI" id="CHEBI:57595"/>
    </ligand>
</feature>
<dbReference type="InterPro" id="IPR006195">
    <property type="entry name" value="aa-tRNA-synth_II"/>
</dbReference>
<name>A0A0P6Y4I9_9CHLR</name>
<comment type="catalytic activity">
    <reaction evidence="8 9">
        <text>tRNA(His) + L-histidine + ATP = L-histidyl-tRNA(His) + AMP + diphosphate + H(+)</text>
        <dbReference type="Rhea" id="RHEA:17313"/>
        <dbReference type="Rhea" id="RHEA-COMP:9665"/>
        <dbReference type="Rhea" id="RHEA-COMP:9689"/>
        <dbReference type="ChEBI" id="CHEBI:15378"/>
        <dbReference type="ChEBI" id="CHEBI:30616"/>
        <dbReference type="ChEBI" id="CHEBI:33019"/>
        <dbReference type="ChEBI" id="CHEBI:57595"/>
        <dbReference type="ChEBI" id="CHEBI:78442"/>
        <dbReference type="ChEBI" id="CHEBI:78527"/>
        <dbReference type="ChEBI" id="CHEBI:456215"/>
        <dbReference type="EC" id="6.1.1.21"/>
    </reaction>
</comment>
<feature type="binding site" evidence="10">
    <location>
        <position position="108"/>
    </location>
    <ligand>
        <name>L-histidine</name>
        <dbReference type="ChEBI" id="CHEBI:57595"/>
    </ligand>
</feature>
<gene>
    <name evidence="9" type="primary">hisS</name>
    <name evidence="12" type="ORF">SE18_04465</name>
</gene>
<dbReference type="NCBIfam" id="TIGR00442">
    <property type="entry name" value="hisS"/>
    <property type="match status" value="1"/>
</dbReference>
<comment type="subunit">
    <text evidence="9">Homodimer.</text>
</comment>
<comment type="caution">
    <text evidence="12">The sequence shown here is derived from an EMBL/GenBank/DDBJ whole genome shotgun (WGS) entry which is preliminary data.</text>
</comment>
<dbReference type="RefSeq" id="WP_054533213.1">
    <property type="nucleotide sequence ID" value="NZ_LGKP01000008.1"/>
</dbReference>
<feature type="binding site" evidence="10">
    <location>
        <position position="126"/>
    </location>
    <ligand>
        <name>L-histidine</name>
        <dbReference type="ChEBI" id="CHEBI:57595"/>
    </ligand>
</feature>
<evidence type="ECO:0000256" key="10">
    <source>
        <dbReference type="PIRSR" id="PIRSR001549-1"/>
    </source>
</evidence>
<feature type="binding site" evidence="10">
    <location>
        <position position="273"/>
    </location>
    <ligand>
        <name>L-histidine</name>
        <dbReference type="ChEBI" id="CHEBI:57595"/>
    </ligand>
</feature>
<dbReference type="CDD" id="cd00773">
    <property type="entry name" value="HisRS-like_core"/>
    <property type="match status" value="1"/>
</dbReference>
<evidence type="ECO:0000256" key="1">
    <source>
        <dbReference type="ARBA" id="ARBA00008226"/>
    </source>
</evidence>
<dbReference type="SUPFAM" id="SSF55681">
    <property type="entry name" value="Class II aaRS and biotin synthetases"/>
    <property type="match status" value="1"/>
</dbReference>
<evidence type="ECO:0000313" key="13">
    <source>
        <dbReference type="Proteomes" id="UP000050277"/>
    </source>
</evidence>
<dbReference type="EC" id="6.1.1.21" evidence="9"/>
<feature type="domain" description="Aminoacyl-transfer RNA synthetases class-II family profile" evidence="11">
    <location>
        <begin position="1"/>
        <end position="338"/>
    </location>
</feature>
<dbReference type="GO" id="GO:0005524">
    <property type="term" value="F:ATP binding"/>
    <property type="evidence" value="ECO:0007669"/>
    <property type="project" value="UniProtKB-UniRule"/>
</dbReference>
<dbReference type="GO" id="GO:0004821">
    <property type="term" value="F:histidine-tRNA ligase activity"/>
    <property type="evidence" value="ECO:0007669"/>
    <property type="project" value="UniProtKB-UniRule"/>
</dbReference>
<dbReference type="HAMAP" id="MF_00127">
    <property type="entry name" value="His_tRNA_synth"/>
    <property type="match status" value="1"/>
</dbReference>
<proteinExistence type="inferred from homology"/>
<dbReference type="PROSITE" id="PS50862">
    <property type="entry name" value="AA_TRNA_LIGASE_II"/>
    <property type="match status" value="1"/>
</dbReference>
<sequence length="434" mass="46965">MPITPRAYKGMRDHLPEAMRLRRFITDTLIGVLERYGFEPLSTPIVEYSDTLEGKIGDEEKLLYRLKYGDDALTLRYDQTVPLARVVAQNEGKLTMPFKRYALGQSFRGERQARGRYREFWQLDADIVGVDSPIADAEIVAVVVEGLRAIGFTGAKVLLNHREILSGLARVAGVAENEAGGVYRAIDKLDKIGNDGVRNELLKSGVSAEAAERVLHFVGISGSVDEVLAEMESVLANDAPALAAVAALRTICAVLTSFGVPADSFTIAPSLARGLSYYTGCVFEAVLDSPPMGSLLGGGRYDNLVGMFSKRSLPTVGCAFGLERLFDLMLELNMGPRPERTIDAYVTLFASDFQNESLRLAGELRAAGLSVLTAYSPVKIANQFKEADRKGANFALVLGPDDLAAGVVQLKDLRTGEQQAVTRDAIVAAIKTAL</sequence>
<dbReference type="PANTHER" id="PTHR11476:SF7">
    <property type="entry name" value="HISTIDINE--TRNA LIGASE"/>
    <property type="match status" value="1"/>
</dbReference>
<dbReference type="Pfam" id="PF13393">
    <property type="entry name" value="tRNA-synt_His"/>
    <property type="match status" value="1"/>
</dbReference>
<dbReference type="EMBL" id="LGKP01000008">
    <property type="protein sequence ID" value="KPL91013.1"/>
    <property type="molecule type" value="Genomic_DNA"/>
</dbReference>
<evidence type="ECO:0000256" key="5">
    <source>
        <dbReference type="ARBA" id="ARBA00022840"/>
    </source>
</evidence>
<keyword evidence="3 9" id="KW-0436">Ligase</keyword>
<protein>
    <recommendedName>
        <fullName evidence="9">Histidine--tRNA ligase</fullName>
        <ecNumber evidence="9">6.1.1.21</ecNumber>
    </recommendedName>
    <alternativeName>
        <fullName evidence="9">Histidyl-tRNA synthetase</fullName>
        <shortName evidence="9">HisRS</shortName>
    </alternativeName>
</protein>
<evidence type="ECO:0000313" key="12">
    <source>
        <dbReference type="EMBL" id="KPL91013.1"/>
    </source>
</evidence>
<evidence type="ECO:0000256" key="7">
    <source>
        <dbReference type="ARBA" id="ARBA00023146"/>
    </source>
</evidence>
<keyword evidence="5 9" id="KW-0067">ATP-binding</keyword>
<dbReference type="Pfam" id="PF03129">
    <property type="entry name" value="HGTP_anticodon"/>
    <property type="match status" value="1"/>
</dbReference>
<dbReference type="OrthoDB" id="9800814at2"/>
<dbReference type="CDD" id="cd00859">
    <property type="entry name" value="HisRS_anticodon"/>
    <property type="match status" value="1"/>
</dbReference>
<accession>A0A0P6Y4I9</accession>
<dbReference type="PATRIC" id="fig|70996.4.peg.5378"/>
<keyword evidence="13" id="KW-1185">Reference proteome</keyword>
<evidence type="ECO:0000256" key="3">
    <source>
        <dbReference type="ARBA" id="ARBA00022598"/>
    </source>
</evidence>
<dbReference type="InterPro" id="IPR004154">
    <property type="entry name" value="Anticodon-bd"/>
</dbReference>
<dbReference type="PANTHER" id="PTHR11476">
    <property type="entry name" value="HISTIDYL-TRNA SYNTHETASE"/>
    <property type="match status" value="1"/>
</dbReference>
<keyword evidence="4 9" id="KW-0547">Nucleotide-binding</keyword>
<dbReference type="STRING" id="70996.SE18_04465"/>
<evidence type="ECO:0000256" key="2">
    <source>
        <dbReference type="ARBA" id="ARBA00022490"/>
    </source>
</evidence>
<dbReference type="AlphaFoldDB" id="A0A0P6Y4I9"/>
<evidence type="ECO:0000256" key="6">
    <source>
        <dbReference type="ARBA" id="ARBA00022917"/>
    </source>
</evidence>
<evidence type="ECO:0000256" key="8">
    <source>
        <dbReference type="ARBA" id="ARBA00047639"/>
    </source>
</evidence>
<evidence type="ECO:0000256" key="9">
    <source>
        <dbReference type="HAMAP-Rule" id="MF_00127"/>
    </source>
</evidence>
<dbReference type="GO" id="GO:0005737">
    <property type="term" value="C:cytoplasm"/>
    <property type="evidence" value="ECO:0007669"/>
    <property type="project" value="UniProtKB-SubCell"/>
</dbReference>
<dbReference type="SUPFAM" id="SSF52954">
    <property type="entry name" value="Class II aaRS ABD-related"/>
    <property type="match status" value="1"/>
</dbReference>
<dbReference type="InterPro" id="IPR015807">
    <property type="entry name" value="His-tRNA-ligase"/>
</dbReference>
<dbReference type="Gene3D" id="3.40.50.800">
    <property type="entry name" value="Anticodon-binding domain"/>
    <property type="match status" value="1"/>
</dbReference>
<comment type="similarity">
    <text evidence="1 9">Belongs to the class-II aminoacyl-tRNA synthetase family.</text>
</comment>
<dbReference type="InterPro" id="IPR036621">
    <property type="entry name" value="Anticodon-bd_dom_sf"/>
</dbReference>
<comment type="subcellular location">
    <subcellularLocation>
        <location evidence="9">Cytoplasm</location>
    </subcellularLocation>
</comment>
<dbReference type="GO" id="GO:0006427">
    <property type="term" value="P:histidyl-tRNA aminoacylation"/>
    <property type="evidence" value="ECO:0007669"/>
    <property type="project" value="UniProtKB-UniRule"/>
</dbReference>
<keyword evidence="2 9" id="KW-0963">Cytoplasm</keyword>
<reference evidence="12 13" key="1">
    <citation type="submission" date="2015-07" db="EMBL/GenBank/DDBJ databases">
        <title>Whole genome sequence of Herpetosiphon geysericola DSM 7119.</title>
        <authorList>
            <person name="Hemp J."/>
            <person name="Ward L.M."/>
            <person name="Pace L.A."/>
            <person name="Fischer W.W."/>
        </authorList>
    </citation>
    <scope>NUCLEOTIDE SEQUENCE [LARGE SCALE GENOMIC DNA]</scope>
    <source>
        <strain evidence="12 13">DSM 7119</strain>
    </source>
</reference>
<dbReference type="Proteomes" id="UP000050277">
    <property type="component" value="Unassembled WGS sequence"/>
</dbReference>
<organism evidence="12 13">
    <name type="scientific">Herpetosiphon geysericola</name>
    <dbReference type="NCBI Taxonomy" id="70996"/>
    <lineage>
        <taxon>Bacteria</taxon>
        <taxon>Bacillati</taxon>
        <taxon>Chloroflexota</taxon>
        <taxon>Chloroflexia</taxon>
        <taxon>Herpetosiphonales</taxon>
        <taxon>Herpetosiphonaceae</taxon>
        <taxon>Herpetosiphon</taxon>
    </lineage>
</organism>
<dbReference type="InterPro" id="IPR045864">
    <property type="entry name" value="aa-tRNA-synth_II/BPL/LPL"/>
</dbReference>
<dbReference type="InterPro" id="IPR041715">
    <property type="entry name" value="HisRS-like_core"/>
</dbReference>
<feature type="binding site" evidence="10">
    <location>
        <begin position="78"/>
        <end position="80"/>
    </location>
    <ligand>
        <name>L-histidine</name>
        <dbReference type="ChEBI" id="CHEBI:57595"/>
    </ligand>
</feature>
<evidence type="ECO:0000256" key="4">
    <source>
        <dbReference type="ARBA" id="ARBA00022741"/>
    </source>
</evidence>
<dbReference type="Gene3D" id="3.30.930.10">
    <property type="entry name" value="Bira Bifunctional Protein, Domain 2"/>
    <property type="match status" value="1"/>
</dbReference>